<dbReference type="AlphaFoldDB" id="A0A930RDT6"/>
<name>A0A930RDT6_STRIT</name>
<dbReference type="Proteomes" id="UP000721045">
    <property type="component" value="Unassembled WGS sequence"/>
</dbReference>
<proteinExistence type="predicted"/>
<evidence type="ECO:0000313" key="3">
    <source>
        <dbReference type="Proteomes" id="UP000217792"/>
    </source>
</evidence>
<dbReference type="RefSeq" id="WP_082312339.1">
    <property type="nucleotide sequence ID" value="NZ_CP020433.2"/>
</dbReference>
<gene>
    <name evidence="2" type="ORF">HXO88_08620</name>
    <name evidence="1" type="ORF">SITYG_10290</name>
</gene>
<evidence type="ECO:0000313" key="2">
    <source>
        <dbReference type="EMBL" id="MBF1713768.1"/>
    </source>
</evidence>
<sequence length="215" mass="24315">MTESLIELGKIVGTRPVAFKQLYKAYRSLETSFSYTPVIGAPISCRFDYDKEEATLAYLDLSADLSLADFTDFMGVIDSVYSSIYPIGTVVELDLDLLPPHLHRLFTDGPGALVTITGRKLPVRGKFGEYIVDYLARLWPFGELPGVAPIYVNNMMIRQVHQEGLRNDWEDEFTEDILRSNQLSAQLVSTAFMRKEDNAVYVQELLKEATHELSH</sequence>
<evidence type="ECO:0000313" key="4">
    <source>
        <dbReference type="Proteomes" id="UP000721045"/>
    </source>
</evidence>
<accession>A0A930RDT6</accession>
<dbReference type="EMBL" id="AP014880">
    <property type="protein sequence ID" value="BAW17009.1"/>
    <property type="molecule type" value="Genomic_DNA"/>
</dbReference>
<reference evidence="1 3" key="1">
    <citation type="journal article" date="2017" name="Infect. Immun.">
        <title>Characterization of the Pathogenicity of Streptococcus intermedius TYG1620 Isolated from a Human Brain Abscess Based on the Complete Genome Sequence with Transcriptome Analysis and Transposon Mutagenesis in a Murine Subcutaneous Abscess Model.</title>
        <authorList>
            <person name="Hasegawa N."/>
            <person name="Sekizuka T."/>
            <person name="Sugi Y."/>
            <person name="Kawakami N."/>
            <person name="Ogasawara Y."/>
            <person name="Kato K."/>
            <person name="Yamashita A."/>
            <person name="Takeuchi F."/>
            <person name="Kuroda M."/>
        </authorList>
    </citation>
    <scope>NUCLEOTIDE SEQUENCE [LARGE SCALE GENOMIC DNA]</scope>
    <source>
        <strain evidence="1 3">TYG1620</strain>
    </source>
</reference>
<protein>
    <submittedName>
        <fullName evidence="2">DUF4176 domain-containing protein</fullName>
    </submittedName>
</protein>
<reference evidence="2" key="2">
    <citation type="submission" date="2020-04" db="EMBL/GenBank/DDBJ databases">
        <title>Deep metagenomics examines the oral microbiome during advanced dental caries in children, revealing novel taxa and co-occurrences with host molecules.</title>
        <authorList>
            <person name="Baker J.L."/>
            <person name="Morton J.T."/>
            <person name="Dinis M."/>
            <person name="Alvarez R."/>
            <person name="Tran N.C."/>
            <person name="Knight R."/>
            <person name="Edlund A."/>
        </authorList>
    </citation>
    <scope>NUCLEOTIDE SEQUENCE</scope>
    <source>
        <strain evidence="2">JCVI_23_bin.22</strain>
    </source>
</reference>
<organism evidence="2 4">
    <name type="scientific">Streptococcus intermedius</name>
    <dbReference type="NCBI Taxonomy" id="1338"/>
    <lineage>
        <taxon>Bacteria</taxon>
        <taxon>Bacillati</taxon>
        <taxon>Bacillota</taxon>
        <taxon>Bacilli</taxon>
        <taxon>Lactobacillales</taxon>
        <taxon>Streptococcaceae</taxon>
        <taxon>Streptococcus</taxon>
        <taxon>Streptococcus anginosus group</taxon>
    </lineage>
</organism>
<dbReference type="EMBL" id="JABZYP010000048">
    <property type="protein sequence ID" value="MBF1713768.1"/>
    <property type="molecule type" value="Genomic_DNA"/>
</dbReference>
<evidence type="ECO:0000313" key="1">
    <source>
        <dbReference type="EMBL" id="BAW17009.1"/>
    </source>
</evidence>
<dbReference type="Proteomes" id="UP000217792">
    <property type="component" value="Chromosome"/>
</dbReference>